<protein>
    <recommendedName>
        <fullName evidence="3">Dynamin-binding protein</fullName>
    </recommendedName>
    <alternativeName>
        <fullName evidence="7">Scaffold protein Tuba</fullName>
    </alternativeName>
</protein>
<feature type="region of interest" description="Disordered" evidence="9">
    <location>
        <begin position="1"/>
        <end position="25"/>
    </location>
</feature>
<dbReference type="Gene3D" id="1.20.900.10">
    <property type="entry name" value="Dbl homology (DH) domain"/>
    <property type="match status" value="1"/>
</dbReference>
<dbReference type="GO" id="GO:0070161">
    <property type="term" value="C:anchoring junction"/>
    <property type="evidence" value="ECO:0007669"/>
    <property type="project" value="UniProtKB-SubCell"/>
</dbReference>
<evidence type="ECO:0000256" key="5">
    <source>
        <dbReference type="ARBA" id="ARBA00022658"/>
    </source>
</evidence>
<evidence type="ECO:0000256" key="1">
    <source>
        <dbReference type="ARBA" id="ARBA00004282"/>
    </source>
</evidence>
<dbReference type="InterPro" id="IPR000219">
    <property type="entry name" value="DH_dom"/>
</dbReference>
<dbReference type="AGR" id="ZFIN:ZDB-GENE-090313-83"/>
<keyword evidence="13" id="KW-1185">Reference proteome</keyword>
<keyword evidence="4 8" id="KW-0728">SH3 domain</keyword>
<dbReference type="CTD" id="54848"/>
<dbReference type="InterPro" id="IPR036028">
    <property type="entry name" value="SH3-like_dom_sf"/>
</dbReference>
<reference evidence="14" key="1">
    <citation type="submission" date="2025-08" db="UniProtKB">
        <authorList>
            <consortium name="RefSeq"/>
        </authorList>
    </citation>
    <scope>IDENTIFICATION</scope>
    <source>
        <strain evidence="14">Tuebingen</strain>
        <tissue evidence="14">Fibroblasts and whole tissue</tissue>
    </source>
</reference>
<dbReference type="InterPro" id="IPR035899">
    <property type="entry name" value="DBL_dom_sf"/>
</dbReference>
<evidence type="ECO:0000259" key="12">
    <source>
        <dbReference type="PROSITE" id="PS51021"/>
    </source>
</evidence>
<dbReference type="PROSITE" id="PS51021">
    <property type="entry name" value="BAR"/>
    <property type="match status" value="1"/>
</dbReference>
<gene>
    <name evidence="14 15" type="primary">arhgef38</name>
</gene>
<evidence type="ECO:0000256" key="6">
    <source>
        <dbReference type="ARBA" id="ARBA00022949"/>
    </source>
</evidence>
<dbReference type="CDD" id="cd00160">
    <property type="entry name" value="RhoGEF"/>
    <property type="match status" value="1"/>
</dbReference>
<dbReference type="KEGG" id="dre:100317614"/>
<dbReference type="Gene3D" id="1.20.1270.60">
    <property type="entry name" value="Arfaptin homology (AH) domain/BAR domain"/>
    <property type="match status" value="1"/>
</dbReference>
<dbReference type="GO" id="GO:0005085">
    <property type="term" value="F:guanyl-nucleotide exchange factor activity"/>
    <property type="evidence" value="ECO:0000318"/>
    <property type="project" value="GO_Central"/>
</dbReference>
<dbReference type="Pfam" id="PF03114">
    <property type="entry name" value="BAR"/>
    <property type="match status" value="1"/>
</dbReference>
<evidence type="ECO:0000313" key="14">
    <source>
        <dbReference type="RefSeq" id="XP_009289887.1"/>
    </source>
</evidence>
<dbReference type="CDD" id="cd07589">
    <property type="entry name" value="BAR_DNMBP"/>
    <property type="match status" value="1"/>
</dbReference>
<feature type="domain" description="DH" evidence="11">
    <location>
        <begin position="103"/>
        <end position="292"/>
    </location>
</feature>
<name>A0A8M3ASM7_DANRE</name>
<dbReference type="FunFam" id="1.20.900.10:FF:000023">
    <property type="entry name" value="dynamin-binding protein isoform X2"/>
    <property type="match status" value="1"/>
</dbReference>
<dbReference type="Proteomes" id="UP000000437">
    <property type="component" value="Chromosome 1"/>
</dbReference>
<dbReference type="InterPro" id="IPR027267">
    <property type="entry name" value="AH/BAR_dom_sf"/>
</dbReference>
<dbReference type="PANTHER" id="PTHR22834:SF17">
    <property type="entry name" value="RHO GUANINE NUCLEOTIDE EXCHANGE FACTOR 38"/>
    <property type="match status" value="1"/>
</dbReference>
<dbReference type="FunFam" id="1.20.1270.60:FF:000061">
    <property type="entry name" value="Rho guanine nucleotide exchange factor 38"/>
    <property type="match status" value="1"/>
</dbReference>
<dbReference type="InterPro" id="IPR001331">
    <property type="entry name" value="GDS_CDC24_CS"/>
</dbReference>
<dbReference type="SUPFAM" id="SSF48065">
    <property type="entry name" value="DBL homology domain (DH-domain)"/>
    <property type="match status" value="1"/>
</dbReference>
<dbReference type="SUPFAM" id="SSF103657">
    <property type="entry name" value="BAR/IMD domain-like"/>
    <property type="match status" value="1"/>
</dbReference>
<feature type="domain" description="SH3" evidence="10">
    <location>
        <begin position="587"/>
        <end position="650"/>
    </location>
</feature>
<dbReference type="Pfam" id="PF14604">
    <property type="entry name" value="SH3_9"/>
    <property type="match status" value="1"/>
</dbReference>
<dbReference type="OrthoDB" id="6244550at2759"/>
<dbReference type="ZFIN" id="ZDB-GENE-090313-83">
    <property type="gene designation" value="arhgef38"/>
</dbReference>
<dbReference type="PROSITE" id="PS50002">
    <property type="entry name" value="SH3"/>
    <property type="match status" value="2"/>
</dbReference>
<keyword evidence="6" id="KW-0965">Cell junction</keyword>
<organism evidence="13 14">
    <name type="scientific">Danio rerio</name>
    <name type="common">Zebrafish</name>
    <name type="synonym">Brachydanio rerio</name>
    <dbReference type="NCBI Taxonomy" id="7955"/>
    <lineage>
        <taxon>Eukaryota</taxon>
        <taxon>Metazoa</taxon>
        <taxon>Chordata</taxon>
        <taxon>Craniata</taxon>
        <taxon>Vertebrata</taxon>
        <taxon>Euteleostomi</taxon>
        <taxon>Actinopterygii</taxon>
        <taxon>Neopterygii</taxon>
        <taxon>Teleostei</taxon>
        <taxon>Ostariophysi</taxon>
        <taxon>Cypriniformes</taxon>
        <taxon>Danionidae</taxon>
        <taxon>Danioninae</taxon>
        <taxon>Danio</taxon>
    </lineage>
</organism>
<dbReference type="SMART" id="SM00325">
    <property type="entry name" value="RhoGEF"/>
    <property type="match status" value="1"/>
</dbReference>
<feature type="region of interest" description="Disordered" evidence="9">
    <location>
        <begin position="677"/>
        <end position="696"/>
    </location>
</feature>
<comment type="subcellular location">
    <subcellularLocation>
        <location evidence="1">Cell junction</location>
    </subcellularLocation>
    <subcellularLocation>
        <location evidence="2">Golgi apparatus</location>
        <location evidence="2">Golgi stack</location>
    </subcellularLocation>
</comment>
<keyword evidence="5" id="KW-0344">Guanine-nucleotide releasing factor</keyword>
<dbReference type="FunFam" id="2.30.30.40:FF:000066">
    <property type="entry name" value="dynamin-binding protein isoform X1"/>
    <property type="match status" value="1"/>
</dbReference>
<dbReference type="SMART" id="SM00326">
    <property type="entry name" value="SH3"/>
    <property type="match status" value="2"/>
</dbReference>
<dbReference type="RefSeq" id="XP_009289887.1">
    <property type="nucleotide sequence ID" value="XM_009291612.5"/>
</dbReference>
<dbReference type="Pfam" id="PF07653">
    <property type="entry name" value="SH3_2"/>
    <property type="match status" value="1"/>
</dbReference>
<accession>A0A8M3ASM7</accession>
<feature type="domain" description="BAR" evidence="12">
    <location>
        <begin position="334"/>
        <end position="549"/>
    </location>
</feature>
<evidence type="ECO:0000256" key="3">
    <source>
        <dbReference type="ARBA" id="ARBA00018186"/>
    </source>
</evidence>
<dbReference type="GO" id="GO:0005737">
    <property type="term" value="C:cytoplasm"/>
    <property type="evidence" value="ECO:0000318"/>
    <property type="project" value="GO_Central"/>
</dbReference>
<dbReference type="Pfam" id="PF00621">
    <property type="entry name" value="RhoGEF"/>
    <property type="match status" value="1"/>
</dbReference>
<dbReference type="PROSITE" id="PS50010">
    <property type="entry name" value="DH_2"/>
    <property type="match status" value="1"/>
</dbReference>
<dbReference type="GO" id="GO:0005795">
    <property type="term" value="C:Golgi stack"/>
    <property type="evidence" value="ECO:0007669"/>
    <property type="project" value="UniProtKB-SubCell"/>
</dbReference>
<dbReference type="InterPro" id="IPR051492">
    <property type="entry name" value="Dynamin-Rho_GEF"/>
</dbReference>
<evidence type="ECO:0000313" key="13">
    <source>
        <dbReference type="Proteomes" id="UP000000437"/>
    </source>
</evidence>
<evidence type="ECO:0000259" key="10">
    <source>
        <dbReference type="PROSITE" id="PS50002"/>
    </source>
</evidence>
<sequence>MDPSQASGHDRENEKGEKKEKDKTIKRRNRLFIRYLERRKTDTIVDDDSSKGDISIATLVRRSQSDKTEYSSKLKEKMSPHGLSLLASPAMDPEEIRHRKMIKRSKVIEELVRTEGDYQRDLELCINEVLLPLREAQVVDVDRLFTNIESVCDVSNDLLLRLQDAIADPDPETQLIGEVFIQTKAVIEEVYKIYCYHHDEANASLKSYEAQEDIQQQFRRCISALKKIYDLEGKPNLLDMGSLLIKPVQRIMKYPLLLAELWNATPTDHPDHRPLQEALTTVKIINININEFKRRKDIVLKYKRSDDETSLMGKLNKFNIHSIRKKSDRLTSYFKILTGVEPQVRDEAFDKEEKLFRNLEKAVRQLVKNISCYLLYTQEMISVAVQNAQDLESIMKDPDKIDTNGFHQKKNGNDPYKHFKDHMEHLVVAPLSSLLGMFASPQKLIQKRYDKLLDYCSQLDSRSSNEEQGLAKRDYEALNAQLLEELQCFNQAARTILTNCLICIVKLIRKLMDAAQPPVQQLPVPLSNFNEVQNSIMEELSNLGFFKENSQKLMERKVSFEKREKKMAPEILRQTEEQRARLLEEYPVKQLYQLKRNCNACQEKDISLLEGELVALLEDRDPMGSSSRWLVHTGSVQGYVYSSFLKAYNPQREVTERPDDFDNLSLFVSASRSSSMRSFSTSDSVSPQSAPQDELDTSDDQHFYAVYAFKARCEQELTLQEYQHVRILQFSDLGGNKDWWLAESNGQKGYVPANYLGKMSYA</sequence>
<evidence type="ECO:0000256" key="7">
    <source>
        <dbReference type="ARBA" id="ARBA00032587"/>
    </source>
</evidence>
<feature type="compositionally biased region" description="Low complexity" evidence="9">
    <location>
        <begin position="677"/>
        <end position="686"/>
    </location>
</feature>
<dbReference type="PANTHER" id="PTHR22834">
    <property type="entry name" value="NUCLEAR FUSION PROTEIN FUS2"/>
    <property type="match status" value="1"/>
</dbReference>
<dbReference type="FunCoup" id="A0A8M3ASM7">
    <property type="interactions" value="322"/>
</dbReference>
<evidence type="ECO:0000256" key="8">
    <source>
        <dbReference type="PROSITE-ProRule" id="PRU00192"/>
    </source>
</evidence>
<evidence type="ECO:0000259" key="11">
    <source>
        <dbReference type="PROSITE" id="PS50010"/>
    </source>
</evidence>
<dbReference type="PROSITE" id="PS00741">
    <property type="entry name" value="DH_1"/>
    <property type="match status" value="1"/>
</dbReference>
<dbReference type="InterPro" id="IPR001452">
    <property type="entry name" value="SH3_domain"/>
</dbReference>
<proteinExistence type="predicted"/>
<evidence type="ECO:0000256" key="9">
    <source>
        <dbReference type="SAM" id="MobiDB-lite"/>
    </source>
</evidence>
<dbReference type="InterPro" id="IPR004148">
    <property type="entry name" value="BAR_dom"/>
</dbReference>
<feature type="domain" description="SH3" evidence="10">
    <location>
        <begin position="698"/>
        <end position="761"/>
    </location>
</feature>
<dbReference type="SMART" id="SM00721">
    <property type="entry name" value="BAR"/>
    <property type="match status" value="1"/>
</dbReference>
<dbReference type="GO" id="GO:0035556">
    <property type="term" value="P:intracellular signal transduction"/>
    <property type="evidence" value="ECO:0007669"/>
    <property type="project" value="InterPro"/>
</dbReference>
<evidence type="ECO:0000256" key="2">
    <source>
        <dbReference type="ARBA" id="ARBA00004348"/>
    </source>
</evidence>
<evidence type="ECO:0000256" key="4">
    <source>
        <dbReference type="ARBA" id="ARBA00022443"/>
    </source>
</evidence>
<dbReference type="GeneID" id="100317614"/>
<dbReference type="CDD" id="cd12141">
    <property type="entry name" value="SH3_DNMBP_C2"/>
    <property type="match status" value="1"/>
</dbReference>
<evidence type="ECO:0000313" key="15">
    <source>
        <dbReference type="ZFIN" id="ZDB-GENE-090313-83"/>
    </source>
</evidence>
<dbReference type="SUPFAM" id="SSF50044">
    <property type="entry name" value="SH3-domain"/>
    <property type="match status" value="2"/>
</dbReference>
<feature type="compositionally biased region" description="Basic and acidic residues" evidence="9">
    <location>
        <begin position="8"/>
        <end position="23"/>
    </location>
</feature>
<dbReference type="AlphaFoldDB" id="A0A8M3ASM7"/>
<dbReference type="Gene3D" id="2.30.30.40">
    <property type="entry name" value="SH3 Domains"/>
    <property type="match status" value="2"/>
</dbReference>